<feature type="compositionally biased region" description="Basic and acidic residues" evidence="1">
    <location>
        <begin position="151"/>
        <end position="165"/>
    </location>
</feature>
<dbReference type="AlphaFoldDB" id="A0A0N4XC75"/>
<accession>A0A0N4XC75</accession>
<proteinExistence type="predicted"/>
<organism evidence="5">
    <name type="scientific">Nippostrongylus brasiliensis</name>
    <name type="common">Rat hookworm</name>
    <dbReference type="NCBI Taxonomy" id="27835"/>
    <lineage>
        <taxon>Eukaryota</taxon>
        <taxon>Metazoa</taxon>
        <taxon>Ecdysozoa</taxon>
        <taxon>Nematoda</taxon>
        <taxon>Chromadorea</taxon>
        <taxon>Rhabditida</taxon>
        <taxon>Rhabditina</taxon>
        <taxon>Rhabditomorpha</taxon>
        <taxon>Strongyloidea</taxon>
        <taxon>Heligmosomidae</taxon>
        <taxon>Nippostrongylus</taxon>
    </lineage>
</organism>
<dbReference type="Proteomes" id="UP000271162">
    <property type="component" value="Unassembled WGS sequence"/>
</dbReference>
<evidence type="ECO:0000256" key="1">
    <source>
        <dbReference type="SAM" id="MobiDB-lite"/>
    </source>
</evidence>
<dbReference type="EMBL" id="UYSL01000007">
    <property type="protein sequence ID" value="VDL61836.1"/>
    <property type="molecule type" value="Genomic_DNA"/>
</dbReference>
<dbReference type="STRING" id="27835.A0A0N4XC75"/>
<reference evidence="3 4" key="2">
    <citation type="submission" date="2018-11" db="EMBL/GenBank/DDBJ databases">
        <authorList>
            <consortium name="Pathogen Informatics"/>
        </authorList>
    </citation>
    <scope>NUCLEOTIDE SEQUENCE [LARGE SCALE GENOMIC DNA]</scope>
</reference>
<protein>
    <submittedName>
        <fullName evidence="5">FHA domain-containing protein</fullName>
    </submittedName>
</protein>
<keyword evidence="4" id="KW-1185">Reference proteome</keyword>
<feature type="region of interest" description="Disordered" evidence="1">
    <location>
        <begin position="99"/>
        <end position="173"/>
    </location>
</feature>
<evidence type="ECO:0000259" key="2">
    <source>
        <dbReference type="PROSITE" id="PS50006"/>
    </source>
</evidence>
<dbReference type="CDD" id="cd00060">
    <property type="entry name" value="FHA"/>
    <property type="match status" value="1"/>
</dbReference>
<feature type="domain" description="FHA" evidence="2">
    <location>
        <begin position="20"/>
        <end position="76"/>
    </location>
</feature>
<evidence type="ECO:0000313" key="5">
    <source>
        <dbReference type="WBParaSite" id="NBR_0000003501-mRNA-1"/>
    </source>
</evidence>
<dbReference type="InterPro" id="IPR000253">
    <property type="entry name" value="FHA_dom"/>
</dbReference>
<dbReference type="PROSITE" id="PS50006">
    <property type="entry name" value="FHA_DOMAIN"/>
    <property type="match status" value="1"/>
</dbReference>
<name>A0A0N4XC75_NIPBR</name>
<dbReference type="InterPro" id="IPR008984">
    <property type="entry name" value="SMAD_FHA_dom_sf"/>
</dbReference>
<dbReference type="WBParaSite" id="NBR_0000003501-mRNA-1">
    <property type="protein sequence ID" value="NBR_0000003501-mRNA-1"/>
    <property type="gene ID" value="NBR_0000003501"/>
</dbReference>
<dbReference type="SUPFAM" id="SSF49879">
    <property type="entry name" value="SMAD/FHA domain"/>
    <property type="match status" value="1"/>
</dbReference>
<dbReference type="Gene3D" id="2.60.200.20">
    <property type="match status" value="1"/>
</dbReference>
<gene>
    <name evidence="3" type="ORF">NBR_LOCUS36</name>
</gene>
<evidence type="ECO:0000313" key="3">
    <source>
        <dbReference type="EMBL" id="VDL61836.1"/>
    </source>
</evidence>
<evidence type="ECO:0000313" key="4">
    <source>
        <dbReference type="Proteomes" id="UP000271162"/>
    </source>
</evidence>
<dbReference type="Pfam" id="PF00498">
    <property type="entry name" value="FHA"/>
    <property type="match status" value="1"/>
</dbReference>
<feature type="compositionally biased region" description="Basic and acidic residues" evidence="1">
    <location>
        <begin position="101"/>
        <end position="114"/>
    </location>
</feature>
<reference evidence="5" key="1">
    <citation type="submission" date="2017-02" db="UniProtKB">
        <authorList>
            <consortium name="WormBaseParasite"/>
        </authorList>
    </citation>
    <scope>IDENTIFICATION</scope>
</reference>
<sequence>MLRRYSSQNLETIPMQTKVLTIGATGKCDVKVNAKGVHPVHASIEQNPSSGSFWLKDHSLAGRTTVNGHCVHGQVELQNGDLVRVGRAQPFVFEKINMPLRSDHRSGSPEKEKSSPMLPILGVKKSLSAKPGVRRPGTAIHRGKRNVGTSTEKRMKQEDEHESRRISPCSSIESNSVTSLSTVSSGLDRTPYKRKSVGNHLLQRVVRLQDELTRKNIEIDELRRQNPSNSSQMAFYPTPARADPYHLPYLREMPGSTHYGGKNFELEVYRCFLDVVASKIRSFNNL</sequence>